<feature type="active site" description="Proton donor" evidence="9">
    <location>
        <position position="128"/>
    </location>
</feature>
<dbReference type="GO" id="GO:0000162">
    <property type="term" value="P:L-tryptophan biosynthetic process"/>
    <property type="evidence" value="ECO:0007669"/>
    <property type="project" value="TreeGrafter"/>
</dbReference>
<dbReference type="AlphaFoldDB" id="A0A1G8HMR2"/>
<dbReference type="EC" id="5.3.1.16" evidence="9"/>
<dbReference type="EMBL" id="FNEB01000001">
    <property type="protein sequence ID" value="SDI07959.1"/>
    <property type="molecule type" value="Genomic_DNA"/>
</dbReference>
<evidence type="ECO:0000256" key="4">
    <source>
        <dbReference type="ARBA" id="ARBA00009667"/>
    </source>
</evidence>
<dbReference type="GO" id="GO:0005737">
    <property type="term" value="C:cytoplasm"/>
    <property type="evidence" value="ECO:0007669"/>
    <property type="project" value="UniProtKB-SubCell"/>
</dbReference>
<dbReference type="InterPro" id="IPR044524">
    <property type="entry name" value="Isoase_HisA-like"/>
</dbReference>
<dbReference type="PANTHER" id="PTHR43090">
    <property type="entry name" value="1-(5-PHOSPHORIBOSYL)-5-[(5-PHOSPHORIBOSYLAMINO)METHYLIDENEAMINO] IMIDAZOLE-4-CARBOXAMIDE ISOMERASE"/>
    <property type="match status" value="1"/>
</dbReference>
<organism evidence="11 12">
    <name type="scientific">Lutimaribacter saemankumensis</name>
    <dbReference type="NCBI Taxonomy" id="490829"/>
    <lineage>
        <taxon>Bacteria</taxon>
        <taxon>Pseudomonadati</taxon>
        <taxon>Pseudomonadota</taxon>
        <taxon>Alphaproteobacteria</taxon>
        <taxon>Rhodobacterales</taxon>
        <taxon>Roseobacteraceae</taxon>
        <taxon>Lutimaribacter</taxon>
    </lineage>
</organism>
<keyword evidence="5 9" id="KW-0963">Cytoplasm</keyword>
<name>A0A1G8HMR2_9RHOB</name>
<feature type="active site" description="Proton acceptor" evidence="9">
    <location>
        <position position="8"/>
    </location>
</feature>
<accession>A0A1G8HMR2</accession>
<comment type="catalytic activity">
    <reaction evidence="1 9">
        <text>1-(5-phospho-beta-D-ribosyl)-5-[(5-phospho-beta-D-ribosylamino)methylideneamino]imidazole-4-carboxamide = 5-[(5-phospho-1-deoxy-D-ribulos-1-ylimino)methylamino]-1-(5-phospho-beta-D-ribosyl)imidazole-4-carboxamide</text>
        <dbReference type="Rhea" id="RHEA:15469"/>
        <dbReference type="ChEBI" id="CHEBI:58435"/>
        <dbReference type="ChEBI" id="CHEBI:58525"/>
        <dbReference type="EC" id="5.3.1.16"/>
    </reaction>
</comment>
<keyword evidence="7 9" id="KW-0368">Histidine biosynthesis</keyword>
<evidence type="ECO:0000256" key="5">
    <source>
        <dbReference type="ARBA" id="ARBA00022490"/>
    </source>
</evidence>
<keyword evidence="6 9" id="KW-0028">Amino-acid biosynthesis</keyword>
<dbReference type="Proteomes" id="UP000199340">
    <property type="component" value="Unassembled WGS sequence"/>
</dbReference>
<comment type="subcellular location">
    <subcellularLocation>
        <location evidence="2 9">Cytoplasm</location>
    </subcellularLocation>
</comment>
<dbReference type="InterPro" id="IPR011060">
    <property type="entry name" value="RibuloseP-bd_barrel"/>
</dbReference>
<dbReference type="STRING" id="490829.SAMN05421850_101577"/>
<evidence type="ECO:0000313" key="11">
    <source>
        <dbReference type="EMBL" id="SDI07959.1"/>
    </source>
</evidence>
<keyword evidence="12" id="KW-1185">Reference proteome</keyword>
<dbReference type="PANTHER" id="PTHR43090:SF2">
    <property type="entry name" value="1-(5-PHOSPHORIBOSYL)-5-[(5-PHOSPHORIBOSYLAMINO)METHYLIDENEAMINO] IMIDAZOLE-4-CARBOXAMIDE ISOMERASE"/>
    <property type="match status" value="1"/>
</dbReference>
<reference evidence="11 12" key="1">
    <citation type="submission" date="2016-10" db="EMBL/GenBank/DDBJ databases">
        <authorList>
            <person name="de Groot N.N."/>
        </authorList>
    </citation>
    <scope>NUCLEOTIDE SEQUENCE [LARGE SCALE GENOMIC DNA]</scope>
    <source>
        <strain evidence="11 12">DSM 28010</strain>
    </source>
</reference>
<evidence type="ECO:0000256" key="7">
    <source>
        <dbReference type="ARBA" id="ARBA00023102"/>
    </source>
</evidence>
<proteinExistence type="inferred from homology"/>
<evidence type="ECO:0000256" key="6">
    <source>
        <dbReference type="ARBA" id="ARBA00022605"/>
    </source>
</evidence>
<dbReference type="UniPathway" id="UPA00031">
    <property type="reaction ID" value="UER00009"/>
</dbReference>
<dbReference type="GO" id="GO:0000105">
    <property type="term" value="P:L-histidine biosynthetic process"/>
    <property type="evidence" value="ECO:0007669"/>
    <property type="project" value="UniProtKB-UniRule"/>
</dbReference>
<sequence length="248" mass="26500">MIIYPTLEVMNGKCVSLTRGRLEEPVIWHRDPVAVAREFASAGASWMHVTDLDALAGNGENDALIESIIRAAGIPVQLGGGFRSRDRVAQWIDRGAGRVVVGTMAAYDPDLLRSLAKYYPDQIVLALDIFRGKVMTHGWREESAFSPVSFLDAFADSPLAGIIVTDIDSDIEDGDGSVGLIAGLAAQTRHPVIARGTVSSVDDVALLKYVPNIAGTLIGRSLFSKDVNLAEALAVAQPEAGEVQAEFI</sequence>
<evidence type="ECO:0000256" key="8">
    <source>
        <dbReference type="ARBA" id="ARBA00023235"/>
    </source>
</evidence>
<dbReference type="GO" id="GO:0003949">
    <property type="term" value="F:1-(5-phosphoribosyl)-5-[(5-phosphoribosylamino)methylideneamino]imidazole-4-carboxamide isomerase activity"/>
    <property type="evidence" value="ECO:0007669"/>
    <property type="project" value="UniProtKB-UniRule"/>
</dbReference>
<dbReference type="InterPro" id="IPR013785">
    <property type="entry name" value="Aldolase_TIM"/>
</dbReference>
<dbReference type="Pfam" id="PF00977">
    <property type="entry name" value="His_biosynth"/>
    <property type="match status" value="1"/>
</dbReference>
<comment type="similarity">
    <text evidence="4 9 10">Belongs to the HisA/HisF family.</text>
</comment>
<evidence type="ECO:0000256" key="1">
    <source>
        <dbReference type="ARBA" id="ARBA00000901"/>
    </source>
</evidence>
<protein>
    <recommendedName>
        <fullName evidence="9">1-(5-phosphoribosyl)-5-[(5-phosphoribosylamino)methylideneamino] imidazole-4-carboxamide isomerase</fullName>
        <ecNumber evidence="9">5.3.1.16</ecNumber>
    </recommendedName>
    <alternativeName>
        <fullName evidence="9">Phosphoribosylformimino-5-aminoimidazole carboxamide ribotide isomerase</fullName>
    </alternativeName>
</protein>
<dbReference type="InterPro" id="IPR023016">
    <property type="entry name" value="HisA/PriA"/>
</dbReference>
<evidence type="ECO:0000256" key="3">
    <source>
        <dbReference type="ARBA" id="ARBA00005133"/>
    </source>
</evidence>
<dbReference type="FunFam" id="3.20.20.70:FF:000009">
    <property type="entry name" value="1-(5-phosphoribosyl)-5-[(5-phosphoribosylamino)methylideneamino] imidazole-4-carboxamide isomerase"/>
    <property type="match status" value="1"/>
</dbReference>
<dbReference type="CDD" id="cd04732">
    <property type="entry name" value="HisA"/>
    <property type="match status" value="1"/>
</dbReference>
<dbReference type="SUPFAM" id="SSF51366">
    <property type="entry name" value="Ribulose-phoshate binding barrel"/>
    <property type="match status" value="1"/>
</dbReference>
<evidence type="ECO:0000256" key="9">
    <source>
        <dbReference type="HAMAP-Rule" id="MF_01014"/>
    </source>
</evidence>
<evidence type="ECO:0000256" key="2">
    <source>
        <dbReference type="ARBA" id="ARBA00004496"/>
    </source>
</evidence>
<dbReference type="OrthoDB" id="9807749at2"/>
<evidence type="ECO:0000256" key="10">
    <source>
        <dbReference type="RuleBase" id="RU003657"/>
    </source>
</evidence>
<keyword evidence="8 9" id="KW-0413">Isomerase</keyword>
<comment type="pathway">
    <text evidence="3 9">Amino-acid biosynthesis; L-histidine biosynthesis; L-histidine from 5-phospho-alpha-D-ribose 1-diphosphate: step 4/9.</text>
</comment>
<gene>
    <name evidence="9" type="primary">hisA</name>
    <name evidence="11" type="ORF">SAMN05421850_101577</name>
</gene>
<dbReference type="Gene3D" id="3.20.20.70">
    <property type="entry name" value="Aldolase class I"/>
    <property type="match status" value="1"/>
</dbReference>
<evidence type="ECO:0000313" key="12">
    <source>
        <dbReference type="Proteomes" id="UP000199340"/>
    </source>
</evidence>
<dbReference type="InterPro" id="IPR006062">
    <property type="entry name" value="His_biosynth"/>
</dbReference>
<dbReference type="RefSeq" id="WP_090026264.1">
    <property type="nucleotide sequence ID" value="NZ_FNEB01000001.1"/>
</dbReference>
<dbReference type="HAMAP" id="MF_01014">
    <property type="entry name" value="HisA"/>
    <property type="match status" value="1"/>
</dbReference>